<reference evidence="2 3" key="1">
    <citation type="submission" date="2024-09" db="EMBL/GenBank/DDBJ databases">
        <title>Floridaenema gen nov. (Aerosakkonemataceae, Aerosakkonematales ord. nov., Cyanobacteria) from benthic tropical and subtropical fresh waters, with the description of four new species.</title>
        <authorList>
            <person name="Moretto J.A."/>
            <person name="Berthold D.E."/>
            <person name="Lefler F.W."/>
            <person name="Huang I.-S."/>
            <person name="Laughinghouse H. IV."/>
        </authorList>
    </citation>
    <scope>NUCLEOTIDE SEQUENCE [LARGE SCALE GENOMIC DNA]</scope>
    <source>
        <strain evidence="2 3">BLCC-F167</strain>
    </source>
</reference>
<feature type="coiled-coil region" evidence="1">
    <location>
        <begin position="206"/>
        <end position="233"/>
    </location>
</feature>
<keyword evidence="3" id="KW-1185">Reference proteome</keyword>
<name>A0ABV4WGS7_9CYAN</name>
<dbReference type="RefSeq" id="WP_413276319.1">
    <property type="nucleotide sequence ID" value="NZ_JBHFNT010000048.1"/>
</dbReference>
<gene>
    <name evidence="2" type="ORF">ACE1CA_04985</name>
</gene>
<protein>
    <submittedName>
        <fullName evidence="2">Uncharacterized protein</fullName>
    </submittedName>
</protein>
<keyword evidence="1" id="KW-0175">Coiled coil</keyword>
<sequence>MEQREDRHQTTQFVAAMVAEENIRHAEQLATELSKQDKAFYTAVAEFDKVRDFVGSPEKILGNASTKHGEIAEQVEVGIRNAKSLLNSSETRATFEGVGRTAPEDYLIDGVKVQSKFVNGIGNNLDHVLDHMKKYENFGRDGSYYHIPKNQYETIEKILKGEQVEGITSRTAQKIQEKVQEIEQVSGNSFSHTVKPASSSYDEVQIGKVNDTLERREHELKKENEQIKDRIRDEAQPTLADFGQVAVKGAIIGGSIRFATKLYAKYKQGKNVFKGELTLEDWQEIGLDSVKGAALSSISATAIYGLTNFAQMSAPLAGAFVSAGMEIASLIKSLNKGEITRDQFVELSLFACADSAIVAAGATIGQAVIPIPVVGAVIGAIAGRMVTGFCKQLIGKDTQLARQVEQYYQQSLAKIDRAYKAVVANLIAKYEKLGNLAEAAFDPKLNLELRLQASIELAEAYGVPDSKIIHNVDELDSFMLS</sequence>
<evidence type="ECO:0000313" key="2">
    <source>
        <dbReference type="EMBL" id="MFB2833868.1"/>
    </source>
</evidence>
<proteinExistence type="predicted"/>
<evidence type="ECO:0000313" key="3">
    <source>
        <dbReference type="Proteomes" id="UP001576780"/>
    </source>
</evidence>
<dbReference type="Proteomes" id="UP001576780">
    <property type="component" value="Unassembled WGS sequence"/>
</dbReference>
<dbReference type="EMBL" id="JBHFNT010000048">
    <property type="protein sequence ID" value="MFB2833868.1"/>
    <property type="molecule type" value="Genomic_DNA"/>
</dbReference>
<comment type="caution">
    <text evidence="2">The sequence shown here is derived from an EMBL/GenBank/DDBJ whole genome shotgun (WGS) entry which is preliminary data.</text>
</comment>
<accession>A0ABV4WGS7</accession>
<organism evidence="2 3">
    <name type="scientific">Floridaenema evergladense BLCC-F167</name>
    <dbReference type="NCBI Taxonomy" id="3153639"/>
    <lineage>
        <taxon>Bacteria</taxon>
        <taxon>Bacillati</taxon>
        <taxon>Cyanobacteriota</taxon>
        <taxon>Cyanophyceae</taxon>
        <taxon>Oscillatoriophycideae</taxon>
        <taxon>Aerosakkonematales</taxon>
        <taxon>Aerosakkonemataceae</taxon>
        <taxon>Floridanema</taxon>
        <taxon>Floridanema evergladense</taxon>
    </lineage>
</organism>
<evidence type="ECO:0000256" key="1">
    <source>
        <dbReference type="SAM" id="Coils"/>
    </source>
</evidence>